<evidence type="ECO:0000313" key="3">
    <source>
        <dbReference type="Proteomes" id="UP001064933"/>
    </source>
</evidence>
<feature type="transmembrane region" description="Helical" evidence="1">
    <location>
        <begin position="78"/>
        <end position="100"/>
    </location>
</feature>
<proteinExistence type="predicted"/>
<keyword evidence="1" id="KW-0472">Membrane</keyword>
<keyword evidence="3" id="KW-1185">Reference proteome</keyword>
<evidence type="ECO:0000313" key="2">
    <source>
        <dbReference type="EMBL" id="UXH80403.1"/>
    </source>
</evidence>
<sequence>MPLLHQLKRRPRLLIGAAVGALLALLWPSELPWHTRLLLGWSAGVWTYLTLVLQMMLRTAAEDVETQAQAIADGMPTVLGLAMVGALASLAAIALELAQVREAGIAHGWPHLLVVFATVTGSWLLLPVEFALAYASLFHTGPNAPHGVEFPGDDPQPDYLDFVYFAVTLAATSQTSDVAVSARPIRRLVLVQTVLAFVFNTVVLALTINMLASLLS</sequence>
<accession>A0ABY6B4Y2</accession>
<name>A0ABY6B4Y2_9BURK</name>
<feature type="transmembrane region" description="Helical" evidence="1">
    <location>
        <begin position="112"/>
        <end position="135"/>
    </location>
</feature>
<dbReference type="RefSeq" id="WP_261760222.1">
    <property type="nucleotide sequence ID" value="NZ_CP104562.2"/>
</dbReference>
<dbReference type="Pfam" id="PF07077">
    <property type="entry name" value="DUF1345"/>
    <property type="match status" value="1"/>
</dbReference>
<dbReference type="InterPro" id="IPR009781">
    <property type="entry name" value="DUF1345"/>
</dbReference>
<protein>
    <submittedName>
        <fullName evidence="2">DUF1345 domain-containing protein</fullName>
    </submittedName>
</protein>
<feature type="transmembrane region" description="Helical" evidence="1">
    <location>
        <begin position="38"/>
        <end position="57"/>
    </location>
</feature>
<dbReference type="Proteomes" id="UP001064933">
    <property type="component" value="Chromosome"/>
</dbReference>
<organism evidence="2 3">
    <name type="scientific">Roseateles amylovorans</name>
    <dbReference type="NCBI Taxonomy" id="2978473"/>
    <lineage>
        <taxon>Bacteria</taxon>
        <taxon>Pseudomonadati</taxon>
        <taxon>Pseudomonadota</taxon>
        <taxon>Betaproteobacteria</taxon>
        <taxon>Burkholderiales</taxon>
        <taxon>Sphaerotilaceae</taxon>
        <taxon>Roseateles</taxon>
    </lineage>
</organism>
<evidence type="ECO:0000256" key="1">
    <source>
        <dbReference type="SAM" id="Phobius"/>
    </source>
</evidence>
<feature type="transmembrane region" description="Helical" evidence="1">
    <location>
        <begin position="188"/>
        <end position="212"/>
    </location>
</feature>
<gene>
    <name evidence="2" type="ORF">N4261_11225</name>
</gene>
<keyword evidence="1" id="KW-1133">Transmembrane helix</keyword>
<reference evidence="2" key="1">
    <citation type="submission" date="2022-10" db="EMBL/GenBank/DDBJ databases">
        <title>Characterization and whole genome sequencing of a new Roseateles species, isolated from fresh water.</title>
        <authorList>
            <person name="Guliayeva D.Y."/>
            <person name="Akhremchuk A.E."/>
            <person name="Sikolenko M.A."/>
            <person name="Valentovich L.N."/>
            <person name="Sidarenka A.V."/>
        </authorList>
    </citation>
    <scope>NUCLEOTIDE SEQUENCE</scope>
    <source>
        <strain evidence="2">BIM B-1768</strain>
    </source>
</reference>
<keyword evidence="1" id="KW-0812">Transmembrane</keyword>
<dbReference type="EMBL" id="CP104562">
    <property type="protein sequence ID" value="UXH80403.1"/>
    <property type="molecule type" value="Genomic_DNA"/>
</dbReference>